<dbReference type="Gramene" id="EFJ26331">
    <property type="protein sequence ID" value="EFJ26331"/>
    <property type="gene ID" value="SELMODRAFT_172683"/>
</dbReference>
<dbReference type="FunCoup" id="D8RMF4">
    <property type="interactions" value="1298"/>
</dbReference>
<dbReference type="PANTHER" id="PTHR31205">
    <property type="entry name" value="ACTIN CROSS-LINKING PROTEIN (DUF569)"/>
    <property type="match status" value="1"/>
</dbReference>
<accession>D8RMF4</accession>
<dbReference type="InParanoid" id="D8RMF4"/>
<dbReference type="PANTHER" id="PTHR31205:SF69">
    <property type="entry name" value="ACTIN CROSS-LINKING PROTEIN (DUF569)"/>
    <property type="match status" value="1"/>
</dbReference>
<evidence type="ECO:0000313" key="4">
    <source>
        <dbReference type="Proteomes" id="UP000001514"/>
    </source>
</evidence>
<dbReference type="InterPro" id="IPR007679">
    <property type="entry name" value="DUF569"/>
</dbReference>
<dbReference type="AlphaFoldDB" id="D8RMF4"/>
<feature type="domain" description="DUF569" evidence="2">
    <location>
        <begin position="187"/>
        <end position="270"/>
    </location>
</feature>
<dbReference type="HOGENOM" id="CLU_057637_0_0_1"/>
<evidence type="ECO:0000259" key="1">
    <source>
        <dbReference type="Pfam" id="PF04601"/>
    </source>
</evidence>
<organism evidence="4">
    <name type="scientific">Selaginella moellendorffii</name>
    <name type="common">Spikemoss</name>
    <dbReference type="NCBI Taxonomy" id="88036"/>
    <lineage>
        <taxon>Eukaryota</taxon>
        <taxon>Viridiplantae</taxon>
        <taxon>Streptophyta</taxon>
        <taxon>Embryophyta</taxon>
        <taxon>Tracheophyta</taxon>
        <taxon>Lycopodiopsida</taxon>
        <taxon>Selaginellales</taxon>
        <taxon>Selaginellaceae</taxon>
        <taxon>Selaginella</taxon>
    </lineage>
</organism>
<keyword evidence="4" id="KW-1185">Reference proteome</keyword>
<dbReference type="Gene3D" id="2.80.10.50">
    <property type="match status" value="1"/>
</dbReference>
<dbReference type="KEGG" id="smo:SELMODRAFT_172683"/>
<dbReference type="Pfam" id="PF04601">
    <property type="entry name" value="DUF569"/>
    <property type="match status" value="1"/>
</dbReference>
<dbReference type="InterPro" id="IPR008999">
    <property type="entry name" value="Actin-crosslinking"/>
</dbReference>
<dbReference type="Pfam" id="PF22932">
    <property type="entry name" value="Ubiq_DUF_assoc"/>
    <property type="match status" value="1"/>
</dbReference>
<gene>
    <name evidence="3" type="ORF">SELMODRAFT_172683</name>
</gene>
<sequence>MEHFAKAKTVRLRSSHGKYLWAEEDMVGVSQERDSGEMAVWEVEIAESSGEDCGVVRLKSALGCYLTASDEHFLLGMTGKKVLQSARGNQSLESLVEWEPIAAGEVGSFVKLKTRHGNFLRGNGGIPPWRNSVTHDVPVRSATQSWLLWEVEVVESKTQHQQQHHRRSKSSFSATPQLSFKIPKSEGRLIRYAVVWDKSETIPVPCKEWPRFHFHGGNTLADLTTAIKEELGLDPSEEVLVCSRHDASGKIFPLKLGLPPNNAPMSLVIVRSPPPQ</sequence>
<dbReference type="OrthoDB" id="2432302at2759"/>
<dbReference type="EMBL" id="GL377584">
    <property type="protein sequence ID" value="EFJ26331.1"/>
    <property type="molecule type" value="Genomic_DNA"/>
</dbReference>
<proteinExistence type="predicted"/>
<dbReference type="OMA" id="YHVADET"/>
<evidence type="ECO:0000313" key="3">
    <source>
        <dbReference type="EMBL" id="EFJ26331.1"/>
    </source>
</evidence>
<dbReference type="eggNOG" id="ENOG502QS6K">
    <property type="taxonomic scope" value="Eukaryota"/>
</dbReference>
<reference evidence="3 4" key="1">
    <citation type="journal article" date="2011" name="Science">
        <title>The Selaginella genome identifies genetic changes associated with the evolution of vascular plants.</title>
        <authorList>
            <person name="Banks J.A."/>
            <person name="Nishiyama T."/>
            <person name="Hasebe M."/>
            <person name="Bowman J.L."/>
            <person name="Gribskov M."/>
            <person name="dePamphilis C."/>
            <person name="Albert V.A."/>
            <person name="Aono N."/>
            <person name="Aoyama T."/>
            <person name="Ambrose B.A."/>
            <person name="Ashton N.W."/>
            <person name="Axtell M.J."/>
            <person name="Barker E."/>
            <person name="Barker M.S."/>
            <person name="Bennetzen J.L."/>
            <person name="Bonawitz N.D."/>
            <person name="Chapple C."/>
            <person name="Cheng C."/>
            <person name="Correa L.G."/>
            <person name="Dacre M."/>
            <person name="DeBarry J."/>
            <person name="Dreyer I."/>
            <person name="Elias M."/>
            <person name="Engstrom E.M."/>
            <person name="Estelle M."/>
            <person name="Feng L."/>
            <person name="Finet C."/>
            <person name="Floyd S.K."/>
            <person name="Frommer W.B."/>
            <person name="Fujita T."/>
            <person name="Gramzow L."/>
            <person name="Gutensohn M."/>
            <person name="Harholt J."/>
            <person name="Hattori M."/>
            <person name="Heyl A."/>
            <person name="Hirai T."/>
            <person name="Hiwatashi Y."/>
            <person name="Ishikawa M."/>
            <person name="Iwata M."/>
            <person name="Karol K.G."/>
            <person name="Koehler B."/>
            <person name="Kolukisaoglu U."/>
            <person name="Kubo M."/>
            <person name="Kurata T."/>
            <person name="Lalonde S."/>
            <person name="Li K."/>
            <person name="Li Y."/>
            <person name="Litt A."/>
            <person name="Lyons E."/>
            <person name="Manning G."/>
            <person name="Maruyama T."/>
            <person name="Michael T.P."/>
            <person name="Mikami K."/>
            <person name="Miyazaki S."/>
            <person name="Morinaga S."/>
            <person name="Murata T."/>
            <person name="Mueller-Roeber B."/>
            <person name="Nelson D.R."/>
            <person name="Obara M."/>
            <person name="Oguri Y."/>
            <person name="Olmstead R.G."/>
            <person name="Onodera N."/>
            <person name="Petersen B.L."/>
            <person name="Pils B."/>
            <person name="Prigge M."/>
            <person name="Rensing S.A."/>
            <person name="Riano-Pachon D.M."/>
            <person name="Roberts A.W."/>
            <person name="Sato Y."/>
            <person name="Scheller H.V."/>
            <person name="Schulz B."/>
            <person name="Schulz C."/>
            <person name="Shakirov E.V."/>
            <person name="Shibagaki N."/>
            <person name="Shinohara N."/>
            <person name="Shippen D.E."/>
            <person name="Soerensen I."/>
            <person name="Sotooka R."/>
            <person name="Sugimoto N."/>
            <person name="Sugita M."/>
            <person name="Sumikawa N."/>
            <person name="Tanurdzic M."/>
            <person name="Theissen G."/>
            <person name="Ulvskov P."/>
            <person name="Wakazuki S."/>
            <person name="Weng J.K."/>
            <person name="Willats W.W."/>
            <person name="Wipf D."/>
            <person name="Wolf P.G."/>
            <person name="Yang L."/>
            <person name="Zimmer A.D."/>
            <person name="Zhu Q."/>
            <person name="Mitros T."/>
            <person name="Hellsten U."/>
            <person name="Loque D."/>
            <person name="Otillar R."/>
            <person name="Salamov A."/>
            <person name="Schmutz J."/>
            <person name="Shapiro H."/>
            <person name="Lindquist E."/>
            <person name="Lucas S."/>
            <person name="Rokhsar D."/>
            <person name="Grigoriev I.V."/>
        </authorList>
    </citation>
    <scope>NUCLEOTIDE SEQUENCE [LARGE SCALE GENOMIC DNA]</scope>
</reference>
<dbReference type="CDD" id="cd23340">
    <property type="entry name" value="beta-trefoil_FSCN_ACP-like"/>
    <property type="match status" value="1"/>
</dbReference>
<name>D8RMF4_SELML</name>
<evidence type="ECO:0000259" key="2">
    <source>
        <dbReference type="Pfam" id="PF22932"/>
    </source>
</evidence>
<feature type="domain" description="DUF569" evidence="1">
    <location>
        <begin position="1"/>
        <end position="149"/>
    </location>
</feature>
<protein>
    <submittedName>
        <fullName evidence="3">Uncharacterized protein</fullName>
    </submittedName>
</protein>
<dbReference type="Proteomes" id="UP000001514">
    <property type="component" value="Unassembled WGS sequence"/>
</dbReference>
<dbReference type="InterPro" id="IPR054726">
    <property type="entry name" value="Ubiq_DUF569-assoc"/>
</dbReference>
<dbReference type="SUPFAM" id="SSF50405">
    <property type="entry name" value="Actin-crosslinking proteins"/>
    <property type="match status" value="1"/>
</dbReference>